<dbReference type="Proteomes" id="UP001605036">
    <property type="component" value="Unassembled WGS sequence"/>
</dbReference>
<reference evidence="1 2" key="1">
    <citation type="submission" date="2024-09" db="EMBL/GenBank/DDBJ databases">
        <title>Chromosome-scale assembly of Riccia fluitans.</title>
        <authorList>
            <person name="Paukszto L."/>
            <person name="Sawicki J."/>
            <person name="Karawczyk K."/>
            <person name="Piernik-Szablinska J."/>
            <person name="Szczecinska M."/>
            <person name="Mazdziarz M."/>
        </authorList>
    </citation>
    <scope>NUCLEOTIDE SEQUENCE [LARGE SCALE GENOMIC DNA]</scope>
    <source>
        <strain evidence="1">Rf_01</strain>
        <tissue evidence="1">Aerial parts of the thallus</tissue>
    </source>
</reference>
<protein>
    <submittedName>
        <fullName evidence="1">Uncharacterized protein</fullName>
    </submittedName>
</protein>
<evidence type="ECO:0000313" key="2">
    <source>
        <dbReference type="Proteomes" id="UP001605036"/>
    </source>
</evidence>
<comment type="caution">
    <text evidence="1">The sequence shown here is derived from an EMBL/GenBank/DDBJ whole genome shotgun (WGS) entry which is preliminary data.</text>
</comment>
<dbReference type="EMBL" id="JBHFFA010000007">
    <property type="protein sequence ID" value="KAL2612469.1"/>
    <property type="molecule type" value="Genomic_DNA"/>
</dbReference>
<sequence length="127" mass="14255">MPPTSEPRLQDNVNRGCRTMNAALRMFLSMSPSAALLRIGIQNARRWMPLPQAQESLGLHVLLSVVGDATSCMCAKWHLGSRVTFVRLGKIWRVHRGPLTHRNDSSRALALYPSLCVAFRVSKMEKK</sequence>
<keyword evidence="2" id="KW-1185">Reference proteome</keyword>
<proteinExistence type="predicted"/>
<organism evidence="1 2">
    <name type="scientific">Riccia fluitans</name>
    <dbReference type="NCBI Taxonomy" id="41844"/>
    <lineage>
        <taxon>Eukaryota</taxon>
        <taxon>Viridiplantae</taxon>
        <taxon>Streptophyta</taxon>
        <taxon>Embryophyta</taxon>
        <taxon>Marchantiophyta</taxon>
        <taxon>Marchantiopsida</taxon>
        <taxon>Marchantiidae</taxon>
        <taxon>Marchantiales</taxon>
        <taxon>Ricciaceae</taxon>
        <taxon>Riccia</taxon>
    </lineage>
</organism>
<gene>
    <name evidence="1" type="ORF">R1flu_024161</name>
</gene>
<name>A0ABD1XU34_9MARC</name>
<accession>A0ABD1XU34</accession>
<dbReference type="AlphaFoldDB" id="A0ABD1XU34"/>
<evidence type="ECO:0000313" key="1">
    <source>
        <dbReference type="EMBL" id="KAL2612469.1"/>
    </source>
</evidence>